<gene>
    <name evidence="3" type="primary">CTU2</name>
    <name evidence="3" type="synonym">NCS2</name>
    <name evidence="5" type="ORF">LTLLF_107695</name>
</gene>
<reference evidence="5" key="1">
    <citation type="submission" date="2020-03" db="EMBL/GenBank/DDBJ databases">
        <title>Studies in the Genomics of Life Span.</title>
        <authorList>
            <person name="Glass D."/>
        </authorList>
    </citation>
    <scope>NUCLEOTIDE SEQUENCE</scope>
    <source>
        <strain evidence="5">LTLLF</strain>
        <tissue evidence="5">Muscle</tissue>
    </source>
</reference>
<comment type="similarity">
    <text evidence="3">Belongs to the CTU2/NCS2 family.</text>
</comment>
<dbReference type="InterPro" id="IPR014729">
    <property type="entry name" value="Rossmann-like_a/b/a_fold"/>
</dbReference>
<feature type="region of interest" description="Disordered" evidence="4">
    <location>
        <begin position="735"/>
        <end position="760"/>
    </location>
</feature>
<dbReference type="Gene3D" id="3.40.50.620">
    <property type="entry name" value="HUPs"/>
    <property type="match status" value="1"/>
</dbReference>
<feature type="region of interest" description="Disordered" evidence="4">
    <location>
        <begin position="151"/>
        <end position="174"/>
    </location>
</feature>
<evidence type="ECO:0000256" key="1">
    <source>
        <dbReference type="ARBA" id="ARBA00022490"/>
    </source>
</evidence>
<evidence type="ECO:0000313" key="6">
    <source>
        <dbReference type="Proteomes" id="UP000710432"/>
    </source>
</evidence>
<evidence type="ECO:0000313" key="5">
    <source>
        <dbReference type="EMBL" id="KAH0500592.1"/>
    </source>
</evidence>
<dbReference type="SUPFAM" id="SSF52402">
    <property type="entry name" value="Adenine nucleotide alpha hydrolases-like"/>
    <property type="match status" value="1"/>
</dbReference>
<name>A0A8J6FXE1_MICOH</name>
<dbReference type="GO" id="GO:0032447">
    <property type="term" value="P:protein urmylation"/>
    <property type="evidence" value="ECO:0007669"/>
    <property type="project" value="UniProtKB-UniRule"/>
</dbReference>
<accession>A0A8J6FXE1</accession>
<dbReference type="EMBL" id="JAATJU010027300">
    <property type="protein sequence ID" value="KAH0500592.1"/>
    <property type="molecule type" value="Genomic_DNA"/>
</dbReference>
<evidence type="ECO:0000256" key="3">
    <source>
        <dbReference type="HAMAP-Rule" id="MF_03054"/>
    </source>
</evidence>
<comment type="pathway">
    <text evidence="3">tRNA modification; 5-methoxycarbonylmethyl-2-thiouridine-tRNA biosynthesis.</text>
</comment>
<comment type="caution">
    <text evidence="5">The sequence shown here is derived from an EMBL/GenBank/DDBJ whole genome shotgun (WGS) entry which is preliminary data.</text>
</comment>
<keyword evidence="2 3" id="KW-0819">tRNA processing</keyword>
<dbReference type="HAMAP" id="MF_03054">
    <property type="entry name" value="CTU2"/>
    <property type="match status" value="1"/>
</dbReference>
<sequence length="760" mass="82126">MGWIRVDCKSHNSFIYNGPPDLHKPERPRLAQRPRPPPSKQPAAVGNAQGRGGCRVSLGPGAGGRACGRRVGAGLTSPSPRAAARHDPCPDLPPAGSRRARSRVAAAADGHRPIVHLQADGTAELRLQAAVAARGPSWRLPLLCRGHQAAEHRHPPARPPPLPPIQAGRPASLPRRRRTGITARPAPVFASQLCQLRANVILARWLSPTADQPIISMCQAGEDYTVSAQREPPPVPRPGREQKCVKCAEGLPVVVIRAGDAFCRDCFKAFYVHKFRAMLGKNRLIFPGEKVLLAWSGGPSSSSMVWQVLEGLSQDSAKRLRFVPGVIYVDEGAACGQSLQDRVKTLAEVKLILQNTGFPWHVVALEERAGMALTSISILTSWKVFSLPPSVLCCASQEPAGTEEAYKTAVDSFLQQQHVLGSEGCASPAQGEDQSHPTHSQDPLGMAGFPTAAQTEALSRLFNSIKTLTAKEELLQTLRTHLIVHVARTHGYCKVMTGESCTRLAIKLMTNLALGRGAFLAWDTGFSDERHGDVVLVRPMRDHTLKEVAFYNRLFGVPSVFTPAIDTKAPEKASIHRLMEAFILRLQTLFPSTVSTVYRTSEKLVKAPREGCASGPASPSCLLCMCALDIDTADSATAFGAQSSSHLSQMLPAEAAIPTTPCCGAGDGQAQSCHRGVGRRGDAQACVIEQLCYGCRVNMKDLPSLDPLPPYVLAEAQLRSQRAWVSKEIQEYLITDDDDEEEEEESRAIKQEGENTGIGL</sequence>
<proteinExistence type="inferred from homology"/>
<dbReference type="Proteomes" id="UP000710432">
    <property type="component" value="Unassembled WGS sequence"/>
</dbReference>
<dbReference type="GO" id="GO:0005829">
    <property type="term" value="C:cytosol"/>
    <property type="evidence" value="ECO:0007669"/>
    <property type="project" value="TreeGrafter"/>
</dbReference>
<dbReference type="GO" id="GO:0002143">
    <property type="term" value="P:tRNA wobble position uridine thiolation"/>
    <property type="evidence" value="ECO:0007669"/>
    <property type="project" value="TreeGrafter"/>
</dbReference>
<feature type="compositionally biased region" description="Acidic residues" evidence="4">
    <location>
        <begin position="735"/>
        <end position="745"/>
    </location>
</feature>
<dbReference type="UniPathway" id="UPA00988"/>
<organism evidence="5 6">
    <name type="scientific">Microtus ochrogaster</name>
    <name type="common">Prairie vole</name>
    <dbReference type="NCBI Taxonomy" id="79684"/>
    <lineage>
        <taxon>Eukaryota</taxon>
        <taxon>Metazoa</taxon>
        <taxon>Chordata</taxon>
        <taxon>Craniata</taxon>
        <taxon>Vertebrata</taxon>
        <taxon>Euteleostomi</taxon>
        <taxon>Mammalia</taxon>
        <taxon>Eutheria</taxon>
        <taxon>Euarchontoglires</taxon>
        <taxon>Glires</taxon>
        <taxon>Rodentia</taxon>
        <taxon>Myomorpha</taxon>
        <taxon>Muroidea</taxon>
        <taxon>Cricetidae</taxon>
        <taxon>Arvicolinae</taxon>
        <taxon>Microtus</taxon>
    </lineage>
</organism>
<dbReference type="AlphaFoldDB" id="A0A8J6FXE1"/>
<dbReference type="Pfam" id="PF10288">
    <property type="entry name" value="CTU2"/>
    <property type="match status" value="1"/>
</dbReference>
<dbReference type="GO" id="GO:0016779">
    <property type="term" value="F:nucleotidyltransferase activity"/>
    <property type="evidence" value="ECO:0007669"/>
    <property type="project" value="UniProtKB-UniRule"/>
</dbReference>
<dbReference type="PANTHER" id="PTHR20882:SF14">
    <property type="entry name" value="CYTOPLASMIC TRNA 2-THIOLATION PROTEIN 2"/>
    <property type="match status" value="1"/>
</dbReference>
<comment type="subunit">
    <text evidence="3">Component of a complex at least composed of URM1, CTU2/NCS2 and CTU1/ATPBD3.</text>
</comment>
<evidence type="ECO:0000256" key="4">
    <source>
        <dbReference type="SAM" id="MobiDB-lite"/>
    </source>
</evidence>
<comment type="subcellular location">
    <subcellularLocation>
        <location evidence="3">Cytoplasm</location>
    </subcellularLocation>
</comment>
<dbReference type="InterPro" id="IPR019407">
    <property type="entry name" value="CTU2"/>
</dbReference>
<evidence type="ECO:0000256" key="2">
    <source>
        <dbReference type="ARBA" id="ARBA00022694"/>
    </source>
</evidence>
<dbReference type="GO" id="GO:0016783">
    <property type="term" value="F:sulfurtransferase activity"/>
    <property type="evidence" value="ECO:0007669"/>
    <property type="project" value="TreeGrafter"/>
</dbReference>
<feature type="region of interest" description="Disordered" evidence="4">
    <location>
        <begin position="14"/>
        <end position="100"/>
    </location>
</feature>
<protein>
    <recommendedName>
        <fullName evidence="3">Cytoplasmic tRNA 2-thiolation protein 2</fullName>
    </recommendedName>
</protein>
<feature type="region of interest" description="Disordered" evidence="4">
    <location>
        <begin position="424"/>
        <end position="447"/>
    </location>
</feature>
<comment type="function">
    <text evidence="3">Plays a central role in 2-thiolation of mcm(5)S(2)U at tRNA wobble positions of tRNA(Lys), tRNA(Glu) and tRNA(Gln). May act by forming a heterodimer with CTU1/ATPBD3 that ligates sulfur from thiocarboxylated URM1 onto the uridine of tRNAs at wobble position.</text>
</comment>
<dbReference type="GO" id="GO:0000049">
    <property type="term" value="F:tRNA binding"/>
    <property type="evidence" value="ECO:0007669"/>
    <property type="project" value="InterPro"/>
</dbReference>
<dbReference type="PANTHER" id="PTHR20882">
    <property type="entry name" value="CYTOPLASMIC TRNA 2-THIOLATION PROTEIN 2"/>
    <property type="match status" value="1"/>
</dbReference>
<keyword evidence="1 3" id="KW-0963">Cytoplasm</keyword>